<feature type="compositionally biased region" description="Basic and acidic residues" evidence="1">
    <location>
        <begin position="1108"/>
        <end position="1120"/>
    </location>
</feature>
<feature type="compositionally biased region" description="Low complexity" evidence="1">
    <location>
        <begin position="857"/>
        <end position="868"/>
    </location>
</feature>
<evidence type="ECO:0000313" key="3">
    <source>
        <dbReference type="Proteomes" id="UP000027361"/>
    </source>
</evidence>
<feature type="compositionally biased region" description="Acidic residues" evidence="1">
    <location>
        <begin position="477"/>
        <end position="487"/>
    </location>
</feature>
<feature type="compositionally biased region" description="Polar residues" evidence="1">
    <location>
        <begin position="225"/>
        <end position="241"/>
    </location>
</feature>
<feature type="compositionally biased region" description="Acidic residues" evidence="1">
    <location>
        <begin position="1330"/>
        <end position="1339"/>
    </location>
</feature>
<reference evidence="2 3" key="1">
    <citation type="submission" date="2014-05" db="EMBL/GenBank/DDBJ databases">
        <title>Draft genome sequence of a rare smut relative, Tilletiaria anomala UBC 951.</title>
        <authorList>
            <consortium name="DOE Joint Genome Institute"/>
            <person name="Toome M."/>
            <person name="Kuo A."/>
            <person name="Henrissat B."/>
            <person name="Lipzen A."/>
            <person name="Tritt A."/>
            <person name="Yoshinaga Y."/>
            <person name="Zane M."/>
            <person name="Barry K."/>
            <person name="Grigoriev I.V."/>
            <person name="Spatafora J.W."/>
            <person name="Aimea M.C."/>
        </authorList>
    </citation>
    <scope>NUCLEOTIDE SEQUENCE [LARGE SCALE GENOMIC DNA]</scope>
    <source>
        <strain evidence="2 3">UBC 951</strain>
    </source>
</reference>
<feature type="compositionally biased region" description="Low complexity" evidence="1">
    <location>
        <begin position="491"/>
        <end position="502"/>
    </location>
</feature>
<feature type="compositionally biased region" description="Low complexity" evidence="1">
    <location>
        <begin position="511"/>
        <end position="531"/>
    </location>
</feature>
<feature type="region of interest" description="Disordered" evidence="1">
    <location>
        <begin position="1164"/>
        <end position="1436"/>
    </location>
</feature>
<feature type="compositionally biased region" description="Acidic residues" evidence="1">
    <location>
        <begin position="1246"/>
        <end position="1266"/>
    </location>
</feature>
<protein>
    <submittedName>
        <fullName evidence="2">Uncharacterized protein</fullName>
    </submittedName>
</protein>
<feature type="compositionally biased region" description="Polar residues" evidence="1">
    <location>
        <begin position="144"/>
        <end position="154"/>
    </location>
</feature>
<feature type="region of interest" description="Disordered" evidence="1">
    <location>
        <begin position="284"/>
        <end position="321"/>
    </location>
</feature>
<keyword evidence="3" id="KW-1185">Reference proteome</keyword>
<dbReference type="InterPro" id="IPR050899">
    <property type="entry name" value="DDRGK_domain-containing"/>
</dbReference>
<feature type="compositionally biased region" description="Basic and acidic residues" evidence="1">
    <location>
        <begin position="377"/>
        <end position="415"/>
    </location>
</feature>
<dbReference type="InParanoid" id="A0A066WN21"/>
<dbReference type="EMBL" id="JMSN01000015">
    <property type="protein sequence ID" value="KDN52030.1"/>
    <property type="molecule type" value="Genomic_DNA"/>
</dbReference>
<feature type="compositionally biased region" description="Low complexity" evidence="1">
    <location>
        <begin position="1"/>
        <end position="16"/>
    </location>
</feature>
<dbReference type="HOGENOM" id="CLU_247720_0_0_1"/>
<evidence type="ECO:0000256" key="1">
    <source>
        <dbReference type="SAM" id="MobiDB-lite"/>
    </source>
</evidence>
<dbReference type="STRING" id="1037660.A0A066WN21"/>
<dbReference type="PANTHER" id="PTHR48176">
    <property type="entry name" value="DDRGK DOMAIN-CONTAINING PROTEIN 1"/>
    <property type="match status" value="1"/>
</dbReference>
<sequence>MAVAAASASAEAVIVAPETEVPAPSFGHSTKMENSLSNATIRPSEPATFVDRKAITTGTPKDEAEASTSAHKLGDMQPARRASTGAATSTTSATCPSASAEPMKVVKDPRTSYDMTSSGSLPSLDVRSSVPGGSRPTGLASRFMNPSSSKSSIDVASGLRSISAAAAAAASPSSSNTAQSVSVLGATPSFPAPPPAAPSSSKPGAAAMAASAMSSTLSSIASPSTWMPSLQSHASHGSSQLEQKDKDREGIAPPSSLPPSILLNPLASSKAANVVWTTEGKDGTLHTKIPAVPSEKDKAEERARIAREKEKQREKEREMREKELAKERERLAEKEKVWGIPKKALMLGMGDINFNAQMAILGGWGNGSGTQTVLPVVDKKREREKQRERQRMEEQEREMMRQSKEDASKPGKEQKAEEEEEAEDELDEPLDPEELAAINAIINTRRSMEAAQALASGQVKMRRRSSAGGTVLRLEGAEDENEDEDEPSGVSAKLLRSSSRSSATRERHMRAQPSSSSAAPSTTSAQGGAASVLSVPDDGVSVISAPPSPTLASQELRSPKIRFAPFPDAHWEVGSLDDFQRPAAASMMMHDESSNSIVLTPNSSGSGKGGGLASALGAGILSSGLLLGSIPASKESTDALANGNENGKNVQVGEAMDRGLGLSSGAASLTSVETATLEIKTISSAARLSPSVAPDDGCGLPSVAVASSAAYEQVSPLHTAPAASSAQPLLRPRRMERADSMTSKSACDSDDDSDFGRWGRSKWYLMGMPSGIFKPVAYKGLLYSKRKYHREDAEALSKEALSAPLVRRISTGTLGLMSSMESDRRSRAERQQLGDNMQWPSSAMSRERSFKRKGWQRSTRSRPSSRSGSGDEDERLDRRRRRDLILAARPGGTGMVTLLDGTKIKARRVDDPDVDLGDVSYDEWGYALLAREARRSMAIEPSRGSFEEAATGQRMKAETGAAQDDAASLTTMPPHLLGDSSSIASPASAGQVVTSSSEGPKRPVPQRKTTLGLGLPLEKAEEVRRRHEEEVAALGWEVIHNAHKQNHAKRQASMSESVKTIASQSTEEDRERENQFTAVPESGSSTPSAPTSKERLINAPQRTSAMRNDLRKTNSNEDRHLHRTSTPPRRVPRGSSPSASNVPSTPAQAKVESAYLSLLPVDKNKLGDPSISLPTPSPLLPRKPDAKGHMVVPLPLPQLGRRPDRPQEGRSWMGVDSILLPESPEPESISSDEETASERRRRGDQPEAEEEEEEEDGGLNAEEEAEEERKTAIQKKRATTRAAGQEIVHPSTASYKTKSPLNCSSRHATRSHHRRAASEMATTDKTVGLADDDYEDDAWYEPARPRQPGPSPAGRRDPLRSTCSDRGLSEVAMRHSKSHGRMASSQRLSRSPDPYGRLGGFRRTSRSCSTRSLASSHTDDHGDGDDGTPVDDDADLWSQGAVSSIGLVEKGEDGKKIRPGAAASNLSKAAAVAAQAKARVVRERRIKEEKEMERRLHIEKLKADDEFLNYGWPRSLKGSLY</sequence>
<dbReference type="OrthoDB" id="3350997at2759"/>
<feature type="compositionally biased region" description="Basic and acidic residues" evidence="1">
    <location>
        <begin position="50"/>
        <end position="64"/>
    </location>
</feature>
<feature type="compositionally biased region" description="Low complexity" evidence="1">
    <location>
        <begin position="79"/>
        <end position="100"/>
    </location>
</feature>
<feature type="compositionally biased region" description="Polar residues" evidence="1">
    <location>
        <begin position="1082"/>
        <end position="1091"/>
    </location>
</feature>
<feature type="compositionally biased region" description="Basic and acidic residues" evidence="1">
    <location>
        <begin position="1236"/>
        <end position="1245"/>
    </location>
</feature>
<feature type="compositionally biased region" description="Low complexity" evidence="1">
    <location>
        <begin position="156"/>
        <end position="189"/>
    </location>
</feature>
<feature type="compositionally biased region" description="Low complexity" evidence="1">
    <location>
        <begin position="251"/>
        <end position="264"/>
    </location>
</feature>
<feature type="region of interest" description="Disordered" evidence="1">
    <location>
        <begin position="1"/>
        <end position="264"/>
    </location>
</feature>
<feature type="compositionally biased region" description="Low complexity" evidence="1">
    <location>
        <begin position="1406"/>
        <end position="1416"/>
    </location>
</feature>
<feature type="compositionally biased region" description="Basic and acidic residues" evidence="1">
    <location>
        <begin position="294"/>
        <end position="321"/>
    </location>
</feature>
<dbReference type="RefSeq" id="XP_013244812.1">
    <property type="nucleotide sequence ID" value="XM_013389358.1"/>
</dbReference>
<proteinExistence type="predicted"/>
<organism evidence="2 3">
    <name type="scientific">Tilletiaria anomala (strain ATCC 24038 / CBS 436.72 / UBC 951)</name>
    <dbReference type="NCBI Taxonomy" id="1037660"/>
    <lineage>
        <taxon>Eukaryota</taxon>
        <taxon>Fungi</taxon>
        <taxon>Dikarya</taxon>
        <taxon>Basidiomycota</taxon>
        <taxon>Ustilaginomycotina</taxon>
        <taxon>Exobasidiomycetes</taxon>
        <taxon>Georgefischeriales</taxon>
        <taxon>Tilletiariaceae</taxon>
        <taxon>Tilletiaria</taxon>
    </lineage>
</organism>
<feature type="compositionally biased region" description="Low complexity" evidence="1">
    <location>
        <begin position="198"/>
        <end position="224"/>
    </location>
</feature>
<feature type="region of interest" description="Disordered" evidence="1">
    <location>
        <begin position="1045"/>
        <end position="1148"/>
    </location>
</feature>
<evidence type="ECO:0000313" key="2">
    <source>
        <dbReference type="EMBL" id="KDN52030.1"/>
    </source>
</evidence>
<dbReference type="GO" id="GO:0044389">
    <property type="term" value="F:ubiquitin-like protein ligase binding"/>
    <property type="evidence" value="ECO:0007669"/>
    <property type="project" value="TreeGrafter"/>
</dbReference>
<dbReference type="GeneID" id="25267506"/>
<feature type="compositionally biased region" description="Acidic residues" evidence="1">
    <location>
        <begin position="416"/>
        <end position="434"/>
    </location>
</feature>
<feature type="compositionally biased region" description="Polar residues" evidence="1">
    <location>
        <begin position="32"/>
        <end position="41"/>
    </location>
</feature>
<feature type="region of interest" description="Disordered" evidence="1">
    <location>
        <begin position="816"/>
        <end position="877"/>
    </location>
</feature>
<accession>A0A066WN21</accession>
<dbReference type="OMA" id="YLMGMPS"/>
<feature type="compositionally biased region" description="Low complexity" evidence="1">
    <location>
        <begin position="1216"/>
        <end position="1229"/>
    </location>
</feature>
<comment type="caution">
    <text evidence="2">The sequence shown here is derived from an EMBL/GenBank/DDBJ whole genome shotgun (WGS) entry which is preliminary data.</text>
</comment>
<feature type="compositionally biased region" description="Polar residues" evidence="1">
    <location>
        <begin position="1291"/>
        <end position="1303"/>
    </location>
</feature>
<feature type="compositionally biased region" description="Polar residues" evidence="1">
    <location>
        <begin position="833"/>
        <end position="844"/>
    </location>
</feature>
<feature type="region of interest" description="Disordered" evidence="1">
    <location>
        <begin position="717"/>
        <end position="753"/>
    </location>
</feature>
<feature type="compositionally biased region" description="Acidic residues" evidence="1">
    <location>
        <begin position="1422"/>
        <end position="1435"/>
    </location>
</feature>
<name>A0A066WN21_TILAU</name>
<feature type="compositionally biased region" description="Polar residues" evidence="1">
    <location>
        <begin position="1052"/>
        <end position="1065"/>
    </location>
</feature>
<feature type="region of interest" description="Disordered" evidence="1">
    <location>
        <begin position="944"/>
        <end position="1015"/>
    </location>
</feature>
<dbReference type="Proteomes" id="UP000027361">
    <property type="component" value="Unassembled WGS sequence"/>
</dbReference>
<feature type="compositionally biased region" description="Low complexity" evidence="1">
    <location>
        <begin position="1124"/>
        <end position="1138"/>
    </location>
</feature>
<gene>
    <name evidence="2" type="ORF">K437DRAFT_46404</name>
</gene>
<dbReference type="PANTHER" id="PTHR48176:SF1">
    <property type="entry name" value="DDRGK DOMAIN-CONTAINING PROTEIN 1"/>
    <property type="match status" value="1"/>
</dbReference>
<feature type="compositionally biased region" description="Basic and acidic residues" evidence="1">
    <location>
        <begin position="821"/>
        <end position="832"/>
    </location>
</feature>
<feature type="region of interest" description="Disordered" evidence="1">
    <location>
        <begin position="366"/>
        <end position="533"/>
    </location>
</feature>